<protein>
    <submittedName>
        <fullName evidence="1">Uncharacterized protein</fullName>
    </submittedName>
</protein>
<organism evidence="1 2">
    <name type="scientific">Parashewanella spongiae</name>
    <dbReference type="NCBI Taxonomy" id="342950"/>
    <lineage>
        <taxon>Bacteria</taxon>
        <taxon>Pseudomonadati</taxon>
        <taxon>Pseudomonadota</taxon>
        <taxon>Gammaproteobacteria</taxon>
        <taxon>Alteromonadales</taxon>
        <taxon>Shewanellaceae</taxon>
        <taxon>Parashewanella</taxon>
    </lineage>
</organism>
<proteinExistence type="predicted"/>
<dbReference type="EMBL" id="QYYH01000132">
    <property type="protein sequence ID" value="RJY07176.1"/>
    <property type="molecule type" value="Genomic_DNA"/>
</dbReference>
<evidence type="ECO:0000313" key="2">
    <source>
        <dbReference type="Proteomes" id="UP000273022"/>
    </source>
</evidence>
<accession>A0A3A6TZP8</accession>
<dbReference type="AlphaFoldDB" id="A0A3A6TZP8"/>
<evidence type="ECO:0000313" key="1">
    <source>
        <dbReference type="EMBL" id="RJY07176.1"/>
    </source>
</evidence>
<sequence length="59" mass="6937">MSKNHYFKRVNIRNSIAMNGLAGSLWGKSELVYPDDERYKQAKNDKLYYKLSNFIIVAH</sequence>
<reference evidence="1 2" key="1">
    <citation type="submission" date="2018-09" db="EMBL/GenBank/DDBJ databases">
        <title>Phylogeny of the Shewanellaceae, and recommendation for two new genera, Pseudoshewanella and Parashewanella.</title>
        <authorList>
            <person name="Wang G."/>
        </authorList>
    </citation>
    <scope>NUCLEOTIDE SEQUENCE [LARGE SCALE GENOMIC DNA]</scope>
    <source>
        <strain evidence="1 2">KCTC 22492</strain>
    </source>
</reference>
<dbReference type="Proteomes" id="UP000273022">
    <property type="component" value="Unassembled WGS sequence"/>
</dbReference>
<comment type="caution">
    <text evidence="1">The sequence shown here is derived from an EMBL/GenBank/DDBJ whole genome shotgun (WGS) entry which is preliminary data.</text>
</comment>
<name>A0A3A6TZP8_9GAMM</name>
<gene>
    <name evidence="1" type="ORF">D5R81_16435</name>
</gene>
<keyword evidence="2" id="KW-1185">Reference proteome</keyword>